<dbReference type="Pfam" id="PF08334">
    <property type="entry name" value="T2SSG"/>
    <property type="match status" value="1"/>
</dbReference>
<dbReference type="InterPro" id="IPR010054">
    <property type="entry name" value="Type2_sec_GspG"/>
</dbReference>
<reference evidence="12 13" key="1">
    <citation type="submission" date="2020-08" db="EMBL/GenBank/DDBJ databases">
        <title>Genome sequence of Thermomonas brevis KACC 16975T.</title>
        <authorList>
            <person name="Hyun D.-W."/>
            <person name="Bae J.-W."/>
        </authorList>
    </citation>
    <scope>NUCLEOTIDE SEQUENCE [LARGE SCALE GENOMIC DNA]</scope>
    <source>
        <strain evidence="12 13">KACC 16975</strain>
    </source>
</reference>
<name>A0A7G9QWX4_9GAMM</name>
<dbReference type="InterPro" id="IPR045584">
    <property type="entry name" value="Pilin-like"/>
</dbReference>
<dbReference type="NCBIfam" id="TIGR01710">
    <property type="entry name" value="typeII_sec_gspG"/>
    <property type="match status" value="1"/>
</dbReference>
<evidence type="ECO:0000256" key="9">
    <source>
        <dbReference type="ARBA" id="ARBA00023136"/>
    </source>
</evidence>
<keyword evidence="6" id="KW-0997">Cell inner membrane</keyword>
<dbReference type="RefSeq" id="WP_187571593.1">
    <property type="nucleotide sequence ID" value="NZ_CP060711.1"/>
</dbReference>
<sequence>MNATQFRPSRPLGLHRASAQGFTLLEMIVVLVIIGLIMGLVGPRLFNQADKAKVQTAETQVKMLKGALETMRLDTGRYPTQEEGLTLLVEQPTDAKLAQRWKGPYLEDGLPDDPWGNPYQYSPKSTGTHAFALFSFGADGKNGGDGYDSDVGMLPQQ</sequence>
<comment type="subcellular location">
    <subcellularLocation>
        <location evidence="1">Cell inner membrane</location>
        <topology evidence="1">Single-pass membrane protein</topology>
    </subcellularLocation>
</comment>
<dbReference type="InterPro" id="IPR013545">
    <property type="entry name" value="T2SS_protein-GspG_C"/>
</dbReference>
<dbReference type="NCBIfam" id="TIGR02532">
    <property type="entry name" value="IV_pilin_GFxxxE"/>
    <property type="match status" value="1"/>
</dbReference>
<evidence type="ECO:0000256" key="4">
    <source>
        <dbReference type="ARBA" id="ARBA00022475"/>
    </source>
</evidence>
<keyword evidence="9 10" id="KW-0472">Membrane</keyword>
<dbReference type="PANTHER" id="PTHR30093">
    <property type="entry name" value="GENERAL SECRETION PATHWAY PROTEIN G"/>
    <property type="match status" value="1"/>
</dbReference>
<proteinExistence type="inferred from homology"/>
<keyword evidence="4" id="KW-1003">Cell membrane</keyword>
<dbReference type="PANTHER" id="PTHR30093:SF45">
    <property type="entry name" value="TYPE II SECRETION SYSTEM CORE PROTEIN G"/>
    <property type="match status" value="1"/>
</dbReference>
<evidence type="ECO:0000259" key="11">
    <source>
        <dbReference type="Pfam" id="PF08334"/>
    </source>
</evidence>
<dbReference type="InterPro" id="IPR012902">
    <property type="entry name" value="N_methyl_site"/>
</dbReference>
<dbReference type="GO" id="GO:0015627">
    <property type="term" value="C:type II protein secretion system complex"/>
    <property type="evidence" value="ECO:0007669"/>
    <property type="project" value="InterPro"/>
</dbReference>
<gene>
    <name evidence="12" type="primary">gspG</name>
    <name evidence="12" type="ORF">H9L17_06920</name>
</gene>
<dbReference type="InterPro" id="IPR000983">
    <property type="entry name" value="Bac_GSPG_pilin"/>
</dbReference>
<dbReference type="GO" id="GO:0005886">
    <property type="term" value="C:plasma membrane"/>
    <property type="evidence" value="ECO:0007669"/>
    <property type="project" value="UniProtKB-SubCell"/>
</dbReference>
<dbReference type="Pfam" id="PF07963">
    <property type="entry name" value="N_methyl"/>
    <property type="match status" value="1"/>
</dbReference>
<evidence type="ECO:0000256" key="1">
    <source>
        <dbReference type="ARBA" id="ARBA00004377"/>
    </source>
</evidence>
<dbReference type="Proteomes" id="UP000515977">
    <property type="component" value="Chromosome"/>
</dbReference>
<protein>
    <recommendedName>
        <fullName evidence="3">Type II secretion system core protein G</fullName>
    </recommendedName>
</protein>
<accession>A0A7G9QWX4</accession>
<evidence type="ECO:0000256" key="2">
    <source>
        <dbReference type="ARBA" id="ARBA00009984"/>
    </source>
</evidence>
<dbReference type="PROSITE" id="PS00409">
    <property type="entry name" value="PROKAR_NTER_METHYL"/>
    <property type="match status" value="1"/>
</dbReference>
<dbReference type="EMBL" id="CP060711">
    <property type="protein sequence ID" value="QNN47849.1"/>
    <property type="molecule type" value="Genomic_DNA"/>
</dbReference>
<keyword evidence="13" id="KW-1185">Reference proteome</keyword>
<keyword evidence="5" id="KW-0488">Methylation</keyword>
<comment type="similarity">
    <text evidence="2">Belongs to the GSP G family.</text>
</comment>
<keyword evidence="7 10" id="KW-0812">Transmembrane</keyword>
<dbReference type="SUPFAM" id="SSF54523">
    <property type="entry name" value="Pili subunits"/>
    <property type="match status" value="1"/>
</dbReference>
<dbReference type="Gene3D" id="3.30.700.10">
    <property type="entry name" value="Glycoprotein, Type 4 Pilin"/>
    <property type="match status" value="1"/>
</dbReference>
<evidence type="ECO:0000256" key="3">
    <source>
        <dbReference type="ARBA" id="ARBA00020042"/>
    </source>
</evidence>
<dbReference type="KEGG" id="tbv:H9L17_06920"/>
<keyword evidence="8 10" id="KW-1133">Transmembrane helix</keyword>
<evidence type="ECO:0000256" key="5">
    <source>
        <dbReference type="ARBA" id="ARBA00022481"/>
    </source>
</evidence>
<evidence type="ECO:0000256" key="10">
    <source>
        <dbReference type="SAM" id="Phobius"/>
    </source>
</evidence>
<dbReference type="AlphaFoldDB" id="A0A7G9QWX4"/>
<evidence type="ECO:0000313" key="12">
    <source>
        <dbReference type="EMBL" id="QNN47849.1"/>
    </source>
</evidence>
<feature type="domain" description="Type II secretion system protein GspG C-terminal" evidence="11">
    <location>
        <begin position="44"/>
        <end position="152"/>
    </location>
</feature>
<dbReference type="PRINTS" id="PR00813">
    <property type="entry name" value="BCTERIALGSPG"/>
</dbReference>
<dbReference type="GO" id="GO:0015628">
    <property type="term" value="P:protein secretion by the type II secretion system"/>
    <property type="evidence" value="ECO:0007669"/>
    <property type="project" value="InterPro"/>
</dbReference>
<evidence type="ECO:0000256" key="8">
    <source>
        <dbReference type="ARBA" id="ARBA00022989"/>
    </source>
</evidence>
<evidence type="ECO:0000313" key="13">
    <source>
        <dbReference type="Proteomes" id="UP000515977"/>
    </source>
</evidence>
<evidence type="ECO:0000256" key="6">
    <source>
        <dbReference type="ARBA" id="ARBA00022519"/>
    </source>
</evidence>
<evidence type="ECO:0000256" key="7">
    <source>
        <dbReference type="ARBA" id="ARBA00022692"/>
    </source>
</evidence>
<feature type="transmembrane region" description="Helical" evidence="10">
    <location>
        <begin position="21"/>
        <end position="41"/>
    </location>
</feature>
<organism evidence="12 13">
    <name type="scientific">Thermomonas brevis</name>
    <dbReference type="NCBI Taxonomy" id="215691"/>
    <lineage>
        <taxon>Bacteria</taxon>
        <taxon>Pseudomonadati</taxon>
        <taxon>Pseudomonadota</taxon>
        <taxon>Gammaproteobacteria</taxon>
        <taxon>Lysobacterales</taxon>
        <taxon>Lysobacteraceae</taxon>
        <taxon>Thermomonas</taxon>
    </lineage>
</organism>